<protein>
    <submittedName>
        <fullName evidence="1">Uncharacterized protein</fullName>
    </submittedName>
</protein>
<organism evidence="1 2">
    <name type="scientific">Diversispora epigaea</name>
    <dbReference type="NCBI Taxonomy" id="1348612"/>
    <lineage>
        <taxon>Eukaryota</taxon>
        <taxon>Fungi</taxon>
        <taxon>Fungi incertae sedis</taxon>
        <taxon>Mucoromycota</taxon>
        <taxon>Glomeromycotina</taxon>
        <taxon>Glomeromycetes</taxon>
        <taxon>Diversisporales</taxon>
        <taxon>Diversisporaceae</taxon>
        <taxon>Diversispora</taxon>
    </lineage>
</organism>
<proteinExistence type="predicted"/>
<dbReference type="AlphaFoldDB" id="A0A397J7X7"/>
<gene>
    <name evidence="1" type="ORF">Glove_122g10</name>
</gene>
<evidence type="ECO:0000313" key="2">
    <source>
        <dbReference type="Proteomes" id="UP000266861"/>
    </source>
</evidence>
<accession>A0A397J7X7</accession>
<keyword evidence="2" id="KW-1185">Reference proteome</keyword>
<sequence>MLTKRLDIKLMVLVLTSENANHRMLAMVDCADNIRWFGFEIPFLSGNTLEIAFQNVVVESEIPLVMYYEDYIKKISMKNGKESQKFKVSSLGRVQYIHKYRVHCLVALAFFPKEECKEFASNLEGHTKTMYNMQCLRLQDGWMRQRAIKQIFDDGSFREFLSLAEAQRVTGIKSQNIGLVCRGLQANA</sequence>
<dbReference type="Proteomes" id="UP000266861">
    <property type="component" value="Unassembled WGS sequence"/>
</dbReference>
<dbReference type="Gene3D" id="1.10.10.10">
    <property type="entry name" value="Winged helix-like DNA-binding domain superfamily/Winged helix DNA-binding domain"/>
    <property type="match status" value="1"/>
</dbReference>
<dbReference type="EMBL" id="PQFF01000114">
    <property type="protein sequence ID" value="RHZ81294.1"/>
    <property type="molecule type" value="Genomic_DNA"/>
</dbReference>
<evidence type="ECO:0000313" key="1">
    <source>
        <dbReference type="EMBL" id="RHZ81294.1"/>
    </source>
</evidence>
<dbReference type="STRING" id="1348612.A0A397J7X7"/>
<name>A0A397J7X7_9GLOM</name>
<comment type="caution">
    <text evidence="1">The sequence shown here is derived from an EMBL/GenBank/DDBJ whole genome shotgun (WGS) entry which is preliminary data.</text>
</comment>
<dbReference type="OrthoDB" id="447635at2759"/>
<dbReference type="InterPro" id="IPR036388">
    <property type="entry name" value="WH-like_DNA-bd_sf"/>
</dbReference>
<reference evidence="1 2" key="1">
    <citation type="submission" date="2018-08" db="EMBL/GenBank/DDBJ databases">
        <title>Genome and evolution of the arbuscular mycorrhizal fungus Diversispora epigaea (formerly Glomus versiforme) and its bacterial endosymbionts.</title>
        <authorList>
            <person name="Sun X."/>
            <person name="Fei Z."/>
            <person name="Harrison M."/>
        </authorList>
    </citation>
    <scope>NUCLEOTIDE SEQUENCE [LARGE SCALE GENOMIC DNA]</scope>
    <source>
        <strain evidence="1 2">IT104</strain>
    </source>
</reference>